<sequence length="436" mass="46914">MAGRLDLGVVDPADQMRPGNRVRGNQIRVDFPRLLVAPVVVYTVPQDGNPDAFCAGRAARDFEKVVDGELVHGLAEALQTIKVDGAGHLRDPSLHSQYPISIGGGVVLARQGATTRHVTQFNGLPQTSPASRQPHHHLSIPHRPRPAAMIFLSGSKLLAAGLLLCQWTSALQTSWTFVDATLQLSQKGGEAGPKQVFTPKSPISGPLTLKTTDTIKILLTAKEGDKAKRPHQIFLLAKDAESGLETFFPFDVKESGKARLDLTQKEIPLALLTSPSLTLTVAIGSFGQATPLSVEIATVNLSLDAATKKSLAEPPLKYGKLNEIHHIFRPEPRSPPKIISLVFLVGVLACLPALFGAWFALSANVSHLPKALAASPIAQPVFFLSLLAFEGVFFAYYTKINIFQALAAVAIISPVTMISGSRALREVRARRLNGER</sequence>
<evidence type="ECO:0000256" key="7">
    <source>
        <dbReference type="SAM" id="Phobius"/>
    </source>
</evidence>
<evidence type="ECO:0000256" key="6">
    <source>
        <dbReference type="ARBA" id="ARBA00023136"/>
    </source>
</evidence>
<dbReference type="UniPathway" id="UPA00378"/>
<dbReference type="OrthoDB" id="432292at2759"/>
<reference evidence="9 10" key="1">
    <citation type="journal article" date="2013" name="PLoS Genet.">
        <title>Genomic mechanisms accounting for the adaptation to parasitism in nematode-trapping fungi.</title>
        <authorList>
            <person name="Meerupati T."/>
            <person name="Andersson K.M."/>
            <person name="Friman E."/>
            <person name="Kumar D."/>
            <person name="Tunlid A."/>
            <person name="Ahren D."/>
        </authorList>
    </citation>
    <scope>NUCLEOTIDE SEQUENCE [LARGE SCALE GENOMIC DNA]</scope>
    <source>
        <strain evidence="9 10">CBS 200.50</strain>
    </source>
</reference>
<feature type="transmembrane region" description="Helical" evidence="7">
    <location>
        <begin position="373"/>
        <end position="396"/>
    </location>
</feature>
<dbReference type="HOGENOM" id="CLU_051361_0_0_1"/>
<dbReference type="EMBL" id="AQGS01000129">
    <property type="protein sequence ID" value="EPS42201.1"/>
    <property type="molecule type" value="Genomic_DNA"/>
</dbReference>
<keyword evidence="3" id="KW-0732">Signal</keyword>
<evidence type="ECO:0000313" key="9">
    <source>
        <dbReference type="EMBL" id="EPS42201.1"/>
    </source>
</evidence>
<dbReference type="STRING" id="1284197.S8AM58"/>
<dbReference type="Proteomes" id="UP000015100">
    <property type="component" value="Unassembled WGS sequence"/>
</dbReference>
<accession>S8AM58</accession>
<reference evidence="10" key="2">
    <citation type="submission" date="2013-04" db="EMBL/GenBank/DDBJ databases">
        <title>Genomic mechanisms accounting for the adaptation to parasitism in nematode-trapping fungi.</title>
        <authorList>
            <person name="Ahren D.G."/>
        </authorList>
    </citation>
    <scope>NUCLEOTIDE SEQUENCE [LARGE SCALE GENOMIC DNA]</scope>
    <source>
        <strain evidence="10">CBS 200.50</strain>
    </source>
</reference>
<feature type="domain" description="Ribophorin II C-terminal" evidence="8">
    <location>
        <begin position="328"/>
        <end position="431"/>
    </location>
</feature>
<evidence type="ECO:0000256" key="3">
    <source>
        <dbReference type="ARBA" id="ARBA00022729"/>
    </source>
</evidence>
<dbReference type="GO" id="GO:0006487">
    <property type="term" value="P:protein N-linked glycosylation"/>
    <property type="evidence" value="ECO:0007669"/>
    <property type="project" value="TreeGrafter"/>
</dbReference>
<keyword evidence="2 7" id="KW-0812">Transmembrane</keyword>
<dbReference type="InterPro" id="IPR056790">
    <property type="entry name" value="Ribophorin_II_C"/>
</dbReference>
<keyword evidence="6 7" id="KW-0472">Membrane</keyword>
<comment type="subcellular location">
    <subcellularLocation>
        <location evidence="1">Endoplasmic reticulum membrane</location>
        <topology evidence="1">Multi-pass membrane protein</topology>
    </subcellularLocation>
</comment>
<dbReference type="GO" id="GO:0008250">
    <property type="term" value="C:oligosaccharyltransferase complex"/>
    <property type="evidence" value="ECO:0007669"/>
    <property type="project" value="InterPro"/>
</dbReference>
<keyword evidence="10" id="KW-1185">Reference proteome</keyword>
<proteinExistence type="predicted"/>
<feature type="transmembrane region" description="Helical" evidence="7">
    <location>
        <begin position="402"/>
        <end position="424"/>
    </location>
</feature>
<comment type="caution">
    <text evidence="9">The sequence shown here is derived from an EMBL/GenBank/DDBJ whole genome shotgun (WGS) entry which is preliminary data.</text>
</comment>
<protein>
    <recommendedName>
        <fullName evidence="8">Ribophorin II C-terminal domain-containing protein</fullName>
    </recommendedName>
</protein>
<evidence type="ECO:0000256" key="5">
    <source>
        <dbReference type="ARBA" id="ARBA00022989"/>
    </source>
</evidence>
<dbReference type="InterPro" id="IPR008814">
    <property type="entry name" value="Swp1"/>
</dbReference>
<organism evidence="9 10">
    <name type="scientific">Dactylellina haptotyla (strain CBS 200.50)</name>
    <name type="common">Nematode-trapping fungus</name>
    <name type="synonym">Monacrosporium haptotylum</name>
    <dbReference type="NCBI Taxonomy" id="1284197"/>
    <lineage>
        <taxon>Eukaryota</taxon>
        <taxon>Fungi</taxon>
        <taxon>Dikarya</taxon>
        <taxon>Ascomycota</taxon>
        <taxon>Pezizomycotina</taxon>
        <taxon>Orbiliomycetes</taxon>
        <taxon>Orbiliales</taxon>
        <taxon>Orbiliaceae</taxon>
        <taxon>Dactylellina</taxon>
    </lineage>
</organism>
<evidence type="ECO:0000313" key="10">
    <source>
        <dbReference type="Proteomes" id="UP000015100"/>
    </source>
</evidence>
<dbReference type="PANTHER" id="PTHR12640:SF0">
    <property type="entry name" value="DOLICHYL-DIPHOSPHOOLIGOSACCHARIDE--PROTEIN GLYCOSYLTRANSFERASE SUBUNIT 2"/>
    <property type="match status" value="1"/>
</dbReference>
<name>S8AM58_DACHA</name>
<gene>
    <name evidence="9" type="ORF">H072_3939</name>
</gene>
<dbReference type="Pfam" id="PF25147">
    <property type="entry name" value="Ribophorin_II_C"/>
    <property type="match status" value="1"/>
</dbReference>
<dbReference type="eggNOG" id="KOG2447">
    <property type="taxonomic scope" value="Eukaryota"/>
</dbReference>
<evidence type="ECO:0000259" key="8">
    <source>
        <dbReference type="Pfam" id="PF25147"/>
    </source>
</evidence>
<evidence type="ECO:0000256" key="2">
    <source>
        <dbReference type="ARBA" id="ARBA00022692"/>
    </source>
</evidence>
<feature type="transmembrane region" description="Helical" evidence="7">
    <location>
        <begin position="338"/>
        <end position="361"/>
    </location>
</feature>
<evidence type="ECO:0000256" key="4">
    <source>
        <dbReference type="ARBA" id="ARBA00022824"/>
    </source>
</evidence>
<keyword evidence="5 7" id="KW-1133">Transmembrane helix</keyword>
<dbReference type="PANTHER" id="PTHR12640">
    <property type="entry name" value="RIBOPHORIN II"/>
    <property type="match status" value="1"/>
</dbReference>
<keyword evidence="4" id="KW-0256">Endoplasmic reticulum</keyword>
<evidence type="ECO:0000256" key="1">
    <source>
        <dbReference type="ARBA" id="ARBA00004477"/>
    </source>
</evidence>
<dbReference type="AlphaFoldDB" id="S8AM58"/>